<sequence>MRKEWLDPAVAVIRYPFDFDEEGRPTEALKQQCIITEAEGNGANKQIKASRATEKAHRKVDEVYGGVSVVFSGDFHRLKPICAEDDILYSDSDAQLQFGRIPSTTEIEDEKEKGVGKKKRKRKRMQCIKASARLSTTPSFLRVKLRKDGRERRWKNWEGKKVWAVSVDNVEWMESEHYPTPTGSKARTVRLIPQVFSATIKFPLTETFATRRASVNSNIATTGHKLQGISKDVLIVNDWNYRCANWGENTSWTLPHETIGPGAQLQCSTESHSLRATIEGQQRKLAGLPDPDMLDYYYQSTHHQSHNKLEWMIIILLETKLLNSILSESSRTDTDMRNELKQKQK</sequence>
<reference evidence="1" key="1">
    <citation type="submission" date="2023-06" db="EMBL/GenBank/DDBJ databases">
        <title>Survivors Of The Sea: Transcriptome response of Skeletonema marinoi to long-term dormancy.</title>
        <authorList>
            <person name="Pinder M.I.M."/>
            <person name="Kourtchenko O."/>
            <person name="Robertson E.K."/>
            <person name="Larsson T."/>
            <person name="Maumus F."/>
            <person name="Osuna-Cruz C.M."/>
            <person name="Vancaester E."/>
            <person name="Stenow R."/>
            <person name="Vandepoele K."/>
            <person name="Ploug H."/>
            <person name="Bruchert V."/>
            <person name="Godhe A."/>
            <person name="Topel M."/>
        </authorList>
    </citation>
    <scope>NUCLEOTIDE SEQUENCE</scope>
    <source>
        <strain evidence="1">R05AC</strain>
    </source>
</reference>
<evidence type="ECO:0000313" key="2">
    <source>
        <dbReference type="Proteomes" id="UP001224775"/>
    </source>
</evidence>
<keyword evidence="2" id="KW-1185">Reference proteome</keyword>
<dbReference type="EMBL" id="JATAAI010000047">
    <property type="protein sequence ID" value="KAK1733562.1"/>
    <property type="molecule type" value="Genomic_DNA"/>
</dbReference>
<gene>
    <name evidence="1" type="ORF">QTG54_015735</name>
</gene>
<dbReference type="AlphaFoldDB" id="A0AAD8XTR1"/>
<proteinExistence type="predicted"/>
<dbReference type="Proteomes" id="UP001224775">
    <property type="component" value="Unassembled WGS sequence"/>
</dbReference>
<organism evidence="1 2">
    <name type="scientific">Skeletonema marinoi</name>
    <dbReference type="NCBI Taxonomy" id="267567"/>
    <lineage>
        <taxon>Eukaryota</taxon>
        <taxon>Sar</taxon>
        <taxon>Stramenopiles</taxon>
        <taxon>Ochrophyta</taxon>
        <taxon>Bacillariophyta</taxon>
        <taxon>Coscinodiscophyceae</taxon>
        <taxon>Thalassiosirophycidae</taxon>
        <taxon>Thalassiosirales</taxon>
        <taxon>Skeletonemataceae</taxon>
        <taxon>Skeletonema</taxon>
        <taxon>Skeletonema marinoi-dohrnii complex</taxon>
    </lineage>
</organism>
<name>A0AAD8XTR1_9STRA</name>
<protein>
    <submittedName>
        <fullName evidence="1">Uncharacterized protein</fullName>
    </submittedName>
</protein>
<accession>A0AAD8XTR1</accession>
<evidence type="ECO:0000313" key="1">
    <source>
        <dbReference type="EMBL" id="KAK1733562.1"/>
    </source>
</evidence>
<comment type="caution">
    <text evidence="1">The sequence shown here is derived from an EMBL/GenBank/DDBJ whole genome shotgun (WGS) entry which is preliminary data.</text>
</comment>